<dbReference type="EMBL" id="CP020083">
    <property type="protein sequence ID" value="ASR51056.1"/>
    <property type="molecule type" value="Genomic_DNA"/>
</dbReference>
<reference evidence="7 8" key="1">
    <citation type="submission" date="2017-03" db="EMBL/GenBank/DDBJ databases">
        <title>Complete genome sequence of Blastomonas fulva degrading microcsystin LR.</title>
        <authorList>
            <person name="Lee H.-g."/>
            <person name="Jin L."/>
            <person name="oh H.-M."/>
        </authorList>
    </citation>
    <scope>NUCLEOTIDE SEQUENCE [LARGE SCALE GENOMIC DNA]</scope>
    <source>
        <strain evidence="7 8">T2</strain>
    </source>
</reference>
<dbReference type="Pfam" id="PF04932">
    <property type="entry name" value="Wzy_C"/>
    <property type="match status" value="1"/>
</dbReference>
<dbReference type="InterPro" id="IPR007016">
    <property type="entry name" value="O-antigen_ligase-rel_domated"/>
</dbReference>
<accession>A0ABN5B4G6</accession>
<feature type="transmembrane region" description="Helical" evidence="5">
    <location>
        <begin position="394"/>
        <end position="411"/>
    </location>
</feature>
<feature type="transmembrane region" description="Helical" evidence="5">
    <location>
        <begin position="96"/>
        <end position="113"/>
    </location>
</feature>
<evidence type="ECO:0000256" key="2">
    <source>
        <dbReference type="ARBA" id="ARBA00022692"/>
    </source>
</evidence>
<feature type="transmembrane region" description="Helical" evidence="5">
    <location>
        <begin position="201"/>
        <end position="219"/>
    </location>
</feature>
<feature type="transmembrane region" description="Helical" evidence="5">
    <location>
        <begin position="350"/>
        <end position="373"/>
    </location>
</feature>
<keyword evidence="4 5" id="KW-0472">Membrane</keyword>
<evidence type="ECO:0000256" key="1">
    <source>
        <dbReference type="ARBA" id="ARBA00004141"/>
    </source>
</evidence>
<dbReference type="PANTHER" id="PTHR37422">
    <property type="entry name" value="TEICHURONIC ACID BIOSYNTHESIS PROTEIN TUAE"/>
    <property type="match status" value="1"/>
</dbReference>
<organism evidence="7 8">
    <name type="scientific">Blastomonas fulva</name>
    <dbReference type="NCBI Taxonomy" id="1550728"/>
    <lineage>
        <taxon>Bacteria</taxon>
        <taxon>Pseudomonadati</taxon>
        <taxon>Pseudomonadota</taxon>
        <taxon>Alphaproteobacteria</taxon>
        <taxon>Sphingomonadales</taxon>
        <taxon>Sphingomonadaceae</taxon>
        <taxon>Blastomonas</taxon>
    </lineage>
</organism>
<sequence>MGGGARADLQSLVLLRPISVLFLLYACAICKVQDLRSVKWPLVMLASLGGWMAIQLIPLPPELWRSLPGHQITVDIESAIGMQSGWRPISMSPAKTLNSLMSLIVPMTMLLLYSIQSDTDRRRLWYVFAALIAMSGLLGLLQIAGPDKGPLYFYRITNSGSPVGLFANRNHQAVVLAFLLPVATLFILVRSRRQSGPELEGIGLTIILGLAMVIVPLLLLTGSRAGLMAGALALVAAIAIFRIASRNAGKRVEKADRTGWRFGAPIVVGSALPVTVALAIYFERAIALDRLLGDDPQGGIRTRVLPVLGQMIEHFFPVGAGFGSFEHVYRQFEPDDLLSEFYLNQAHNDWAQALIEGGLPVMILLVAAGAWLFSLGKSILASLRAGHGRPAEELVALSIVLIIGVASLADYPLRVPSVMVLFAYCCAVLSAEAGRPHGPPGRALERVRG</sequence>
<keyword evidence="3 5" id="KW-1133">Transmembrane helix</keyword>
<feature type="transmembrane region" description="Helical" evidence="5">
    <location>
        <begin position="12"/>
        <end position="30"/>
    </location>
</feature>
<feature type="transmembrane region" description="Helical" evidence="5">
    <location>
        <begin position="171"/>
        <end position="189"/>
    </location>
</feature>
<evidence type="ECO:0000313" key="7">
    <source>
        <dbReference type="EMBL" id="ASR51056.1"/>
    </source>
</evidence>
<dbReference type="GeneID" id="303485106"/>
<feature type="transmembrane region" description="Helical" evidence="5">
    <location>
        <begin position="262"/>
        <end position="282"/>
    </location>
</feature>
<keyword evidence="2 5" id="KW-0812">Transmembrane</keyword>
<evidence type="ECO:0000313" key="8">
    <source>
        <dbReference type="Proteomes" id="UP000258016"/>
    </source>
</evidence>
<feature type="transmembrane region" description="Helical" evidence="5">
    <location>
        <begin position="42"/>
        <end position="59"/>
    </location>
</feature>
<gene>
    <name evidence="7" type="ORF">B5J99_05875</name>
</gene>
<dbReference type="RefSeq" id="WP_117351859.1">
    <property type="nucleotide sequence ID" value="NZ_CP020083.1"/>
</dbReference>
<evidence type="ECO:0000256" key="5">
    <source>
        <dbReference type="SAM" id="Phobius"/>
    </source>
</evidence>
<evidence type="ECO:0000256" key="3">
    <source>
        <dbReference type="ARBA" id="ARBA00022989"/>
    </source>
</evidence>
<comment type="subcellular location">
    <subcellularLocation>
        <location evidence="1">Membrane</location>
        <topology evidence="1">Multi-pass membrane protein</topology>
    </subcellularLocation>
</comment>
<evidence type="ECO:0000259" key="6">
    <source>
        <dbReference type="Pfam" id="PF04932"/>
    </source>
</evidence>
<feature type="transmembrane region" description="Helical" evidence="5">
    <location>
        <begin position="125"/>
        <end position="145"/>
    </location>
</feature>
<evidence type="ECO:0000256" key="4">
    <source>
        <dbReference type="ARBA" id="ARBA00023136"/>
    </source>
</evidence>
<name>A0ABN5B4G6_9SPHN</name>
<feature type="domain" description="O-antigen ligase-related" evidence="6">
    <location>
        <begin position="215"/>
        <end position="366"/>
    </location>
</feature>
<dbReference type="PANTHER" id="PTHR37422:SF23">
    <property type="entry name" value="TEICHURONIC ACID BIOSYNTHESIS PROTEIN TUAE"/>
    <property type="match status" value="1"/>
</dbReference>
<dbReference type="Proteomes" id="UP000258016">
    <property type="component" value="Chromosome"/>
</dbReference>
<keyword evidence="8" id="KW-1185">Reference proteome</keyword>
<dbReference type="InterPro" id="IPR051533">
    <property type="entry name" value="WaaL-like"/>
</dbReference>
<feature type="transmembrane region" description="Helical" evidence="5">
    <location>
        <begin position="225"/>
        <end position="241"/>
    </location>
</feature>
<proteinExistence type="predicted"/>
<dbReference type="PROSITE" id="PS51257">
    <property type="entry name" value="PROKAR_LIPOPROTEIN"/>
    <property type="match status" value="1"/>
</dbReference>
<protein>
    <recommendedName>
        <fullName evidence="6">O-antigen ligase-related domain-containing protein</fullName>
    </recommendedName>
</protein>